<evidence type="ECO:0000313" key="2">
    <source>
        <dbReference type="EMBL" id="RAR47740.1"/>
    </source>
</evidence>
<dbReference type="SUPFAM" id="SSF56925">
    <property type="entry name" value="OMPA-like"/>
    <property type="match status" value="1"/>
</dbReference>
<keyword evidence="3" id="KW-1185">Reference proteome</keyword>
<dbReference type="InterPro" id="IPR011250">
    <property type="entry name" value="OMP/PagP_B-barrel"/>
</dbReference>
<feature type="domain" description="DUF6089" evidence="1">
    <location>
        <begin position="13"/>
        <end position="237"/>
    </location>
</feature>
<gene>
    <name evidence="2" type="ORF">B0I10_1079</name>
</gene>
<protein>
    <recommendedName>
        <fullName evidence="1">DUF6089 domain-containing protein</fullName>
    </recommendedName>
</protein>
<dbReference type="Pfam" id="PF19573">
    <property type="entry name" value="DUF6089"/>
    <property type="match status" value="1"/>
</dbReference>
<sequence>MLYLHAISKPMNRLRTALFFLLIYTGLNAQINEIGIFVGGANYIGDVGPTTYIAPNDVALGFIYKWNRSTRHSYRFSYTYGKIESNDLDSDVADRNLRGLNFKNTLHEVSAGMEFDFFEFDLHSMKPQFTPYVYTGLSYFAYKELYYLDNTATEDYQEGALAIPMIVGVKTKLNRDFVISFEVGARFTFTDNLDGSNPKNENLAPLQFGNINSKDWYMFTGFTLTYTFGENPCFCPE</sequence>
<dbReference type="AlphaFoldDB" id="A0A328WN44"/>
<name>A0A328WN44_9FLAO</name>
<evidence type="ECO:0000313" key="3">
    <source>
        <dbReference type="Proteomes" id="UP000249518"/>
    </source>
</evidence>
<evidence type="ECO:0000259" key="1">
    <source>
        <dbReference type="Pfam" id="PF19573"/>
    </source>
</evidence>
<comment type="caution">
    <text evidence="2">The sequence shown here is derived from an EMBL/GenBank/DDBJ whole genome shotgun (WGS) entry which is preliminary data.</text>
</comment>
<accession>A0A328WN44</accession>
<reference evidence="2 3" key="1">
    <citation type="submission" date="2018-06" db="EMBL/GenBank/DDBJ databases">
        <title>Genomic Encyclopedia of Type Strains, Phase III (KMG-III): the genomes of soil and plant-associated and newly described type strains.</title>
        <authorList>
            <person name="Whitman W."/>
        </authorList>
    </citation>
    <scope>NUCLEOTIDE SEQUENCE [LARGE SCALE GENOMIC DNA]</scope>
    <source>
        <strain evidence="2 3">CGMCC 1.12504</strain>
    </source>
</reference>
<dbReference type="Proteomes" id="UP000249518">
    <property type="component" value="Unassembled WGS sequence"/>
</dbReference>
<dbReference type="EMBL" id="QLSV01000007">
    <property type="protein sequence ID" value="RAR47740.1"/>
    <property type="molecule type" value="Genomic_DNA"/>
</dbReference>
<proteinExistence type="predicted"/>
<organism evidence="2 3">
    <name type="scientific">Flavobacterium lacus</name>
    <dbReference type="NCBI Taxonomy" id="1353778"/>
    <lineage>
        <taxon>Bacteria</taxon>
        <taxon>Pseudomonadati</taxon>
        <taxon>Bacteroidota</taxon>
        <taxon>Flavobacteriia</taxon>
        <taxon>Flavobacteriales</taxon>
        <taxon>Flavobacteriaceae</taxon>
        <taxon>Flavobacterium</taxon>
    </lineage>
</organism>
<dbReference type="InterPro" id="IPR045743">
    <property type="entry name" value="DUF6089"/>
</dbReference>